<dbReference type="RefSeq" id="WP_138855940.1">
    <property type="nucleotide sequence ID" value="NZ_CP040709.1"/>
</dbReference>
<name>A0A840S246_9BURK</name>
<dbReference type="InterPro" id="IPR050640">
    <property type="entry name" value="Bact_2-comp_sensor_kinase"/>
</dbReference>
<dbReference type="PANTHER" id="PTHR34220:SF9">
    <property type="entry name" value="SIGNAL TRANSDUCTION HISTIDINE KINASE INTERNAL REGION DOMAIN-CONTAINING PROTEIN"/>
    <property type="match status" value="1"/>
</dbReference>
<dbReference type="InterPro" id="IPR036890">
    <property type="entry name" value="HATPase_C_sf"/>
</dbReference>
<feature type="domain" description="Histidine kinase/HSP90-like ATPase" evidence="2">
    <location>
        <begin position="264"/>
        <end position="360"/>
    </location>
</feature>
<keyword evidence="1" id="KW-0472">Membrane</keyword>
<dbReference type="AlphaFoldDB" id="A0A840S246"/>
<dbReference type="GO" id="GO:0016020">
    <property type="term" value="C:membrane"/>
    <property type="evidence" value="ECO:0007669"/>
    <property type="project" value="InterPro"/>
</dbReference>
<dbReference type="GO" id="GO:0000155">
    <property type="term" value="F:phosphorelay sensor kinase activity"/>
    <property type="evidence" value="ECO:0007669"/>
    <property type="project" value="InterPro"/>
</dbReference>
<reference evidence="3 4" key="1">
    <citation type="submission" date="2020-08" db="EMBL/GenBank/DDBJ databases">
        <title>Genomic Encyclopedia of Type Strains, Phase IV (KMG-IV): sequencing the most valuable type-strain genomes for metagenomic binning, comparative biology and taxonomic classification.</title>
        <authorList>
            <person name="Goeker M."/>
        </authorList>
    </citation>
    <scope>NUCLEOTIDE SEQUENCE [LARGE SCALE GENOMIC DNA]</scope>
    <source>
        <strain evidence="3 4">DSM 23958</strain>
    </source>
</reference>
<dbReference type="InterPro" id="IPR003594">
    <property type="entry name" value="HATPase_dom"/>
</dbReference>
<accession>A0A840S246</accession>
<feature type="transmembrane region" description="Helical" evidence="1">
    <location>
        <begin position="55"/>
        <end position="78"/>
    </location>
</feature>
<dbReference type="PANTHER" id="PTHR34220">
    <property type="entry name" value="SENSOR HISTIDINE KINASE YPDA"/>
    <property type="match status" value="1"/>
</dbReference>
<organism evidence="3 4">
    <name type="scientific">Inhella inkyongensis</name>
    <dbReference type="NCBI Taxonomy" id="392593"/>
    <lineage>
        <taxon>Bacteria</taxon>
        <taxon>Pseudomonadati</taxon>
        <taxon>Pseudomonadota</taxon>
        <taxon>Betaproteobacteria</taxon>
        <taxon>Burkholderiales</taxon>
        <taxon>Sphaerotilaceae</taxon>
        <taxon>Inhella</taxon>
    </lineage>
</organism>
<feature type="transmembrane region" description="Helical" evidence="1">
    <location>
        <begin position="121"/>
        <end position="142"/>
    </location>
</feature>
<protein>
    <recommendedName>
        <fullName evidence="2">Histidine kinase/HSP90-like ATPase domain-containing protein</fullName>
    </recommendedName>
</protein>
<evidence type="ECO:0000313" key="4">
    <source>
        <dbReference type="Proteomes" id="UP000554837"/>
    </source>
</evidence>
<dbReference type="SUPFAM" id="SSF55874">
    <property type="entry name" value="ATPase domain of HSP90 chaperone/DNA topoisomerase II/histidine kinase"/>
    <property type="match status" value="1"/>
</dbReference>
<gene>
    <name evidence="3" type="ORF">HNQ51_001689</name>
</gene>
<comment type="caution">
    <text evidence="3">The sequence shown here is derived from an EMBL/GenBank/DDBJ whole genome shotgun (WGS) entry which is preliminary data.</text>
</comment>
<proteinExistence type="predicted"/>
<dbReference type="Pfam" id="PF06580">
    <property type="entry name" value="His_kinase"/>
    <property type="match status" value="1"/>
</dbReference>
<evidence type="ECO:0000259" key="2">
    <source>
        <dbReference type="SMART" id="SM00387"/>
    </source>
</evidence>
<feature type="transmembrane region" description="Helical" evidence="1">
    <location>
        <begin position="21"/>
        <end position="43"/>
    </location>
</feature>
<keyword evidence="1" id="KW-1133">Transmembrane helix</keyword>
<dbReference type="EMBL" id="JACHHO010000002">
    <property type="protein sequence ID" value="MBB5204375.1"/>
    <property type="molecule type" value="Genomic_DNA"/>
</dbReference>
<dbReference type="SMART" id="SM00387">
    <property type="entry name" value="HATPase_c"/>
    <property type="match status" value="1"/>
</dbReference>
<keyword evidence="4" id="KW-1185">Reference proteome</keyword>
<feature type="transmembrane region" description="Helical" evidence="1">
    <location>
        <begin position="90"/>
        <end position="109"/>
    </location>
</feature>
<keyword evidence="1" id="KW-0812">Transmembrane</keyword>
<dbReference type="Proteomes" id="UP000554837">
    <property type="component" value="Unassembled WGS sequence"/>
</dbReference>
<dbReference type="Pfam" id="PF02518">
    <property type="entry name" value="HATPase_c"/>
    <property type="match status" value="1"/>
</dbReference>
<evidence type="ECO:0000313" key="3">
    <source>
        <dbReference type="EMBL" id="MBB5204375.1"/>
    </source>
</evidence>
<sequence>MLNPSAPSAARQAFWGVLNGRTLLVALGLTGLVALTRLLSWWGSGRTQGLPSLAALTQALLLPAVLVLLAAASTEAFLARRPARRSDWGWRVGVVVLCFAFVSAVRTVWMRAPGEPIYWGYFLSRTALFSLFGSAAYALLVLGRRDALARRQVQSAQRQRDRLRTQQMEAQLLALNTQIEPHFLFNTLATVKRLIETQPERGRQMLARLIAYLRTSLPSLQGQDSDLGQELEGVRNYLELQQMRMGARLRFDIQAEPDLLALRLPPLVLATLVENALKHGLGPLPQGGTLVLRAYRQGAGVAVIEVEDDGQGFGPSMGGTGLGLANTRARLQASFGTRARLDLEALQRGVRARITVPLVS</sequence>
<dbReference type="InterPro" id="IPR010559">
    <property type="entry name" value="Sig_transdc_His_kin_internal"/>
</dbReference>
<evidence type="ECO:0000256" key="1">
    <source>
        <dbReference type="SAM" id="Phobius"/>
    </source>
</evidence>
<dbReference type="OrthoDB" id="2514702at2"/>
<dbReference type="Gene3D" id="3.30.565.10">
    <property type="entry name" value="Histidine kinase-like ATPase, C-terminal domain"/>
    <property type="match status" value="1"/>
</dbReference>